<comment type="similarity">
    <text evidence="1">Belongs to the metallo-dependent hydrolases superfamily. CpsB/CapC family.</text>
</comment>
<comment type="caution">
    <text evidence="5">The sequence shown here is derived from an EMBL/GenBank/DDBJ whole genome shotgun (WGS) entry which is preliminary data.</text>
</comment>
<evidence type="ECO:0000313" key="5">
    <source>
        <dbReference type="EMBL" id="NHO68523.1"/>
    </source>
</evidence>
<protein>
    <recommendedName>
        <fullName evidence="2">protein-tyrosine-phosphatase</fullName>
        <ecNumber evidence="2">3.1.3.48</ecNumber>
    </recommendedName>
</protein>
<dbReference type="Gene3D" id="3.20.20.140">
    <property type="entry name" value="Metal-dependent hydrolases"/>
    <property type="match status" value="1"/>
</dbReference>
<dbReference type="Proteomes" id="UP000787472">
    <property type="component" value="Unassembled WGS sequence"/>
</dbReference>
<evidence type="ECO:0000256" key="4">
    <source>
        <dbReference type="ARBA" id="ARBA00051722"/>
    </source>
</evidence>
<evidence type="ECO:0000256" key="2">
    <source>
        <dbReference type="ARBA" id="ARBA00013064"/>
    </source>
</evidence>
<evidence type="ECO:0000313" key="6">
    <source>
        <dbReference type="Proteomes" id="UP000787472"/>
    </source>
</evidence>
<dbReference type="GO" id="GO:0004725">
    <property type="term" value="F:protein tyrosine phosphatase activity"/>
    <property type="evidence" value="ECO:0007669"/>
    <property type="project" value="UniProtKB-EC"/>
</dbReference>
<dbReference type="SUPFAM" id="SSF89550">
    <property type="entry name" value="PHP domain-like"/>
    <property type="match status" value="1"/>
</dbReference>
<dbReference type="Pfam" id="PF19567">
    <property type="entry name" value="CpsB_CapC"/>
    <property type="match status" value="1"/>
</dbReference>
<dbReference type="PANTHER" id="PTHR39181">
    <property type="entry name" value="TYROSINE-PROTEIN PHOSPHATASE YWQE"/>
    <property type="match status" value="1"/>
</dbReference>
<evidence type="ECO:0000256" key="3">
    <source>
        <dbReference type="ARBA" id="ARBA00022801"/>
    </source>
</evidence>
<reference evidence="5" key="1">
    <citation type="submission" date="2020-03" db="EMBL/GenBank/DDBJ databases">
        <authorList>
            <person name="Guo F."/>
        </authorList>
    </citation>
    <scope>NUCLEOTIDE SEQUENCE</scope>
    <source>
        <strain evidence="5">JCM 30134</strain>
    </source>
</reference>
<dbReference type="GO" id="GO:0030145">
    <property type="term" value="F:manganese ion binding"/>
    <property type="evidence" value="ECO:0007669"/>
    <property type="project" value="InterPro"/>
</dbReference>
<keyword evidence="3" id="KW-0378">Hydrolase</keyword>
<gene>
    <name evidence="5" type="ORF">G8770_23470</name>
</gene>
<proteinExistence type="inferred from homology"/>
<keyword evidence="6" id="KW-1185">Reference proteome</keyword>
<sequence>MIDIHCHLLPAIDDGPKDMSAALDLARQAVADGVTHSVVTPHIHHGRWENSIPGIHKAVLAFREALSAAEIPLTVGFAGEVRIGPEILSMLPNREIPFLGNRDGKKVMLLEMPHSHILPGTDKIVSWLIKQNVMPMIAHPERNKDVMRKMDTLKPLIELGCLFQVTAGSVVGQFGESAQERAEQLLEMGVVTVLASDAHHVGRRPVNLTAGREAAAAIVGQEEAHKLVYDNPLKIVGGQFVA</sequence>
<dbReference type="PANTHER" id="PTHR39181:SF1">
    <property type="entry name" value="TYROSINE-PROTEIN PHOSPHATASE YWQE"/>
    <property type="match status" value="1"/>
</dbReference>
<dbReference type="RefSeq" id="WP_167192488.1">
    <property type="nucleotide sequence ID" value="NZ_JAAONZ010000036.1"/>
</dbReference>
<evidence type="ECO:0000256" key="1">
    <source>
        <dbReference type="ARBA" id="ARBA00005750"/>
    </source>
</evidence>
<organism evidence="5 6">
    <name type="scientific">Pseudomaricurvus hydrocarbonicus</name>
    <dbReference type="NCBI Taxonomy" id="1470433"/>
    <lineage>
        <taxon>Bacteria</taxon>
        <taxon>Pseudomonadati</taxon>
        <taxon>Pseudomonadota</taxon>
        <taxon>Gammaproteobacteria</taxon>
        <taxon>Cellvibrionales</taxon>
        <taxon>Cellvibrionaceae</taxon>
        <taxon>Pseudomaricurvus</taxon>
    </lineage>
</organism>
<dbReference type="AlphaFoldDB" id="A0A9E5T4X7"/>
<dbReference type="EMBL" id="JAAONZ010000036">
    <property type="protein sequence ID" value="NHO68523.1"/>
    <property type="molecule type" value="Genomic_DNA"/>
</dbReference>
<dbReference type="InterPro" id="IPR016195">
    <property type="entry name" value="Pol/histidinol_Pase-like"/>
</dbReference>
<dbReference type="PIRSF" id="PIRSF016557">
    <property type="entry name" value="Caps_synth_CpsB"/>
    <property type="match status" value="1"/>
</dbReference>
<accession>A0A9E5T4X7</accession>
<name>A0A9E5T4X7_9GAMM</name>
<dbReference type="InterPro" id="IPR016667">
    <property type="entry name" value="Caps_polysacc_synth_CpsB/CapC"/>
</dbReference>
<dbReference type="EC" id="3.1.3.48" evidence="2"/>
<comment type="catalytic activity">
    <reaction evidence="4">
        <text>O-phospho-L-tyrosyl-[protein] + H2O = L-tyrosyl-[protein] + phosphate</text>
        <dbReference type="Rhea" id="RHEA:10684"/>
        <dbReference type="Rhea" id="RHEA-COMP:10136"/>
        <dbReference type="Rhea" id="RHEA-COMP:20101"/>
        <dbReference type="ChEBI" id="CHEBI:15377"/>
        <dbReference type="ChEBI" id="CHEBI:43474"/>
        <dbReference type="ChEBI" id="CHEBI:46858"/>
        <dbReference type="ChEBI" id="CHEBI:61978"/>
        <dbReference type="EC" id="3.1.3.48"/>
    </reaction>
</comment>